<dbReference type="Gene3D" id="3.40.50.300">
    <property type="entry name" value="P-loop containing nucleotide triphosphate hydrolases"/>
    <property type="match status" value="1"/>
</dbReference>
<evidence type="ECO:0000313" key="3">
    <source>
        <dbReference type="EMBL" id="MSU08771.1"/>
    </source>
</evidence>
<protein>
    <submittedName>
        <fullName evidence="3">MinD/ParA family protein</fullName>
    </submittedName>
</protein>
<dbReference type="GeneID" id="96778703"/>
<proteinExistence type="predicted"/>
<dbReference type="GO" id="GO:0005829">
    <property type="term" value="C:cytosol"/>
    <property type="evidence" value="ECO:0007669"/>
    <property type="project" value="TreeGrafter"/>
</dbReference>
<dbReference type="InterPro" id="IPR027417">
    <property type="entry name" value="P-loop_NTPase"/>
</dbReference>
<dbReference type="GO" id="GO:0016887">
    <property type="term" value="F:ATP hydrolysis activity"/>
    <property type="evidence" value="ECO:0007669"/>
    <property type="project" value="TreeGrafter"/>
</dbReference>
<organism evidence="3 4">
    <name type="scientific">Anaerovibrio slackiae</name>
    <dbReference type="NCBI Taxonomy" id="2652309"/>
    <lineage>
        <taxon>Bacteria</taxon>
        <taxon>Bacillati</taxon>
        <taxon>Bacillota</taxon>
        <taxon>Negativicutes</taxon>
        <taxon>Selenomonadales</taxon>
        <taxon>Selenomonadaceae</taxon>
        <taxon>Anaerovibrio</taxon>
    </lineage>
</organism>
<keyword evidence="4" id="KW-1185">Reference proteome</keyword>
<dbReference type="SUPFAM" id="SSF52540">
    <property type="entry name" value="P-loop containing nucleoside triphosphate hydrolases"/>
    <property type="match status" value="1"/>
</dbReference>
<accession>A0A6I2UHY9</accession>
<evidence type="ECO:0000256" key="2">
    <source>
        <dbReference type="ARBA" id="ARBA00022840"/>
    </source>
</evidence>
<dbReference type="InterPro" id="IPR025501">
    <property type="entry name" value="MinD_FleN"/>
</dbReference>
<sequence>MEDQATRLRKLVERKISGGAGGLQKETAQGGTSMPLPGGARVIAVTSGKGGVGKTNLTVNLAIALGKKGKRVIIVDADLGTANVDVLLGTSSRNTLLSLARENVQLEDVLIRGPYGVSYISGGSGMEHAGELTVMQRQMIFSKLSACDEWADIILVDTGAGVGRNVLDFIMASDEVLLVITPEPTALTDGYAVLKSYRQLEATQPIRLVVNRVYDMVESTETASKLICTAERFLHMELKSLGFVFDDASMMKAVRRQVPLLAAYPDSLAAKCVEALANSLLSGRPQRVKLGWQGFLRKFFHNMH</sequence>
<dbReference type="InterPro" id="IPR033875">
    <property type="entry name" value="FlhG"/>
</dbReference>
<keyword evidence="2" id="KW-0067">ATP-binding</keyword>
<name>A0A6I2UHY9_9FIRM</name>
<dbReference type="GO" id="GO:0009898">
    <property type="term" value="C:cytoplasmic side of plasma membrane"/>
    <property type="evidence" value="ECO:0007669"/>
    <property type="project" value="TreeGrafter"/>
</dbReference>
<dbReference type="InterPro" id="IPR033756">
    <property type="entry name" value="YlxH/NBP35"/>
</dbReference>
<dbReference type="GO" id="GO:0005524">
    <property type="term" value="F:ATP binding"/>
    <property type="evidence" value="ECO:0007669"/>
    <property type="project" value="UniProtKB-KW"/>
</dbReference>
<dbReference type="PANTHER" id="PTHR43384">
    <property type="entry name" value="SEPTUM SITE-DETERMINING PROTEIN MIND HOMOLOG, CHLOROPLASTIC-RELATED"/>
    <property type="match status" value="1"/>
</dbReference>
<dbReference type="Pfam" id="PF10609">
    <property type="entry name" value="ParA"/>
    <property type="match status" value="1"/>
</dbReference>
<dbReference type="InterPro" id="IPR050625">
    <property type="entry name" value="ParA/MinD_ATPase"/>
</dbReference>
<evidence type="ECO:0000313" key="4">
    <source>
        <dbReference type="Proteomes" id="UP000433181"/>
    </source>
</evidence>
<gene>
    <name evidence="3" type="ORF">FYJ84_07220</name>
</gene>
<dbReference type="PANTHER" id="PTHR43384:SF4">
    <property type="entry name" value="CELLULOSE BIOSYNTHESIS PROTEIN BCSQ-RELATED"/>
    <property type="match status" value="1"/>
</dbReference>
<dbReference type="Proteomes" id="UP000433181">
    <property type="component" value="Unassembled WGS sequence"/>
</dbReference>
<dbReference type="RefSeq" id="WP_154406938.1">
    <property type="nucleotide sequence ID" value="NZ_VUNR01000012.1"/>
</dbReference>
<dbReference type="EMBL" id="VUNR01000012">
    <property type="protein sequence ID" value="MSU08771.1"/>
    <property type="molecule type" value="Genomic_DNA"/>
</dbReference>
<dbReference type="AlphaFoldDB" id="A0A6I2UHY9"/>
<dbReference type="GO" id="GO:0051782">
    <property type="term" value="P:negative regulation of cell division"/>
    <property type="evidence" value="ECO:0007669"/>
    <property type="project" value="TreeGrafter"/>
</dbReference>
<evidence type="ECO:0000256" key="1">
    <source>
        <dbReference type="ARBA" id="ARBA00022741"/>
    </source>
</evidence>
<keyword evidence="1" id="KW-0547">Nucleotide-binding</keyword>
<dbReference type="CDD" id="cd02038">
    <property type="entry name" value="FlhG-like"/>
    <property type="match status" value="1"/>
</dbReference>
<comment type="caution">
    <text evidence="3">The sequence shown here is derived from an EMBL/GenBank/DDBJ whole genome shotgun (WGS) entry which is preliminary data.</text>
</comment>
<reference evidence="3 4" key="1">
    <citation type="submission" date="2019-08" db="EMBL/GenBank/DDBJ databases">
        <title>In-depth cultivation of the pig gut microbiome towards novel bacterial diversity and tailored functional studies.</title>
        <authorList>
            <person name="Wylensek D."/>
            <person name="Hitch T.C.A."/>
            <person name="Clavel T."/>
        </authorList>
    </citation>
    <scope>NUCLEOTIDE SEQUENCE [LARGE SCALE GENOMIC DNA]</scope>
    <source>
        <strain evidence="3 4">WCA-693-APC-5D-A</strain>
    </source>
</reference>
<dbReference type="PIRSF" id="PIRSF003092">
    <property type="entry name" value="MinD"/>
    <property type="match status" value="1"/>
</dbReference>